<dbReference type="Gene3D" id="3.10.450.50">
    <property type="match status" value="1"/>
</dbReference>
<accession>A0A3M8Q9Y9</accession>
<evidence type="ECO:0000313" key="3">
    <source>
        <dbReference type="Proteomes" id="UP000280507"/>
    </source>
</evidence>
<dbReference type="OrthoDB" id="9807600at2"/>
<reference evidence="2 3" key="1">
    <citation type="journal article" date="2012" name="Int. J. Syst. Evol. Microbiol.">
        <title>Marinomonas hwangdonensis sp. nov., isolated from seawater.</title>
        <authorList>
            <person name="Jung Y.T."/>
            <person name="Oh T.K."/>
            <person name="Yoon J.H."/>
        </authorList>
    </citation>
    <scope>NUCLEOTIDE SEQUENCE [LARGE SCALE GENOMIC DNA]</scope>
    <source>
        <strain evidence="2 3">HDW-15</strain>
    </source>
</reference>
<dbReference type="RefSeq" id="WP_123094229.1">
    <property type="nucleotide sequence ID" value="NZ_RIZG01000001.1"/>
</dbReference>
<gene>
    <name evidence="2" type="ORF">EBI00_01930</name>
</gene>
<feature type="chain" id="PRO_5018307090" evidence="1">
    <location>
        <begin position="26"/>
        <end position="189"/>
    </location>
</feature>
<dbReference type="PIRSF" id="PIRSF028288">
    <property type="entry name" value="UCP028288"/>
    <property type="match status" value="1"/>
</dbReference>
<dbReference type="InterPro" id="IPR016878">
    <property type="entry name" value="MICAH-like"/>
</dbReference>
<name>A0A3M8Q9Y9_9GAMM</name>
<dbReference type="GO" id="GO:0016787">
    <property type="term" value="F:hydrolase activity"/>
    <property type="evidence" value="ECO:0007669"/>
    <property type="project" value="UniProtKB-KW"/>
</dbReference>
<proteinExistence type="predicted"/>
<sequence length="189" mass="20672">MKHVKNALAISALLGATFFSFNAIAADTVVNNSISHQDVLKAQQAWVDALIKISQTYEKQGHAAAKTLAQQVLDQAYGYKQGAVLFKPTLASGEKTFRTDSAGALSYFVGKNSDYPLDTGFALKDWQQFSFNNAAVYLNGDIALTMGHVKVTNSKGQETLVDKSWAFKKDEQGNLRIVLHHSSLPYQAN</sequence>
<keyword evidence="2" id="KW-0378">Hydrolase</keyword>
<keyword evidence="3" id="KW-1185">Reference proteome</keyword>
<organism evidence="2 3">
    <name type="scientific">Marinomonas hwangdonensis</name>
    <dbReference type="NCBI Taxonomy" id="1053647"/>
    <lineage>
        <taxon>Bacteria</taxon>
        <taxon>Pseudomonadati</taxon>
        <taxon>Pseudomonadota</taxon>
        <taxon>Gammaproteobacteria</taxon>
        <taxon>Oceanospirillales</taxon>
        <taxon>Oceanospirillaceae</taxon>
        <taxon>Marinomonas</taxon>
    </lineage>
</organism>
<dbReference type="AlphaFoldDB" id="A0A3M8Q9Y9"/>
<keyword evidence="1" id="KW-0732">Signal</keyword>
<protein>
    <submittedName>
        <fullName evidence="2">Phosphoribosyl-AMP cyclohydrolase</fullName>
    </submittedName>
</protein>
<evidence type="ECO:0000313" key="2">
    <source>
        <dbReference type="EMBL" id="RNF52888.1"/>
    </source>
</evidence>
<evidence type="ECO:0000256" key="1">
    <source>
        <dbReference type="SAM" id="SignalP"/>
    </source>
</evidence>
<dbReference type="Proteomes" id="UP000280507">
    <property type="component" value="Unassembled WGS sequence"/>
</dbReference>
<feature type="signal peptide" evidence="1">
    <location>
        <begin position="1"/>
        <end position="25"/>
    </location>
</feature>
<comment type="caution">
    <text evidence="2">The sequence shown here is derived from an EMBL/GenBank/DDBJ whole genome shotgun (WGS) entry which is preliminary data.</text>
</comment>
<dbReference type="EMBL" id="RIZG01000001">
    <property type="protein sequence ID" value="RNF52888.1"/>
    <property type="molecule type" value="Genomic_DNA"/>
</dbReference>